<accession>A0A9W7ADL3</accession>
<dbReference type="InterPro" id="IPR008030">
    <property type="entry name" value="NmrA-like"/>
</dbReference>
<dbReference type="Pfam" id="PF05368">
    <property type="entry name" value="NmrA"/>
    <property type="match status" value="1"/>
</dbReference>
<proteinExistence type="predicted"/>
<dbReference type="AlphaFoldDB" id="A0A9W7ADL3"/>
<evidence type="ECO:0000259" key="1">
    <source>
        <dbReference type="Pfam" id="PF05368"/>
    </source>
</evidence>
<dbReference type="Gene3D" id="3.40.50.720">
    <property type="entry name" value="NAD(P)-binding Rossmann-like Domain"/>
    <property type="match status" value="1"/>
</dbReference>
<feature type="domain" description="NmrA-like" evidence="1">
    <location>
        <begin position="25"/>
        <end position="271"/>
    </location>
</feature>
<dbReference type="InterPro" id="IPR051604">
    <property type="entry name" value="Ergot_Alk_Oxidoreductase"/>
</dbReference>
<dbReference type="EMBL" id="BLQM01000136">
    <property type="protein sequence ID" value="GMH68010.1"/>
    <property type="molecule type" value="Genomic_DNA"/>
</dbReference>
<evidence type="ECO:0000313" key="3">
    <source>
        <dbReference type="Proteomes" id="UP001162640"/>
    </source>
</evidence>
<dbReference type="Proteomes" id="UP001162640">
    <property type="component" value="Unassembled WGS sequence"/>
</dbReference>
<protein>
    <recommendedName>
        <fullName evidence="1">NmrA-like domain-containing protein</fullName>
    </recommendedName>
</protein>
<organism evidence="2 3">
    <name type="scientific">Triparma laevis f. inornata</name>
    <dbReference type="NCBI Taxonomy" id="1714386"/>
    <lineage>
        <taxon>Eukaryota</taxon>
        <taxon>Sar</taxon>
        <taxon>Stramenopiles</taxon>
        <taxon>Ochrophyta</taxon>
        <taxon>Bolidophyceae</taxon>
        <taxon>Parmales</taxon>
        <taxon>Triparmaceae</taxon>
        <taxon>Triparma</taxon>
    </lineage>
</organism>
<sequence>MLSRVRPTFAWFALASTRFASTHITKTVLVTSATGRIGKEVVARLASNKNFKIKAAVFTPAKAEYLKNLGADEVVQFDLQDKNTWGAALENVDCVYSASLDPLLEHHLEFSNHLGTLKDQIKHVVRISCMGADTNTASYDPDLHVTRPDAAIPLMLQHYWWGEKSLIDAGVPVTVLRNNFFMNHLLKTDVDQIDAEGWFSNPLGDTRNSFVCTNDIGEAAALCLQEGPDKHADKFYDLTGPEPQNMHEIAKDLSTALNKTVEYRPQSFEQFEADFGPTRAEFFEYLTNGFYTRCSPDFYNLTGRKPTTYAKYLSQPGAAGETGLEELRQANLWKKGEDAMKEAASAVKQ</sequence>
<dbReference type="InterPro" id="IPR036291">
    <property type="entry name" value="NAD(P)-bd_dom_sf"/>
</dbReference>
<reference evidence="3" key="1">
    <citation type="journal article" date="2023" name="Commun. Biol.">
        <title>Genome analysis of Parmales, the sister group of diatoms, reveals the evolutionary specialization of diatoms from phago-mixotrophs to photoautotrophs.</title>
        <authorList>
            <person name="Ban H."/>
            <person name="Sato S."/>
            <person name="Yoshikawa S."/>
            <person name="Yamada K."/>
            <person name="Nakamura Y."/>
            <person name="Ichinomiya M."/>
            <person name="Sato N."/>
            <person name="Blanc-Mathieu R."/>
            <person name="Endo H."/>
            <person name="Kuwata A."/>
            <person name="Ogata H."/>
        </authorList>
    </citation>
    <scope>NUCLEOTIDE SEQUENCE [LARGE SCALE GENOMIC DNA]</scope>
</reference>
<gene>
    <name evidence="2" type="ORF">TL16_g04826</name>
</gene>
<dbReference type="PANTHER" id="PTHR43162:SF1">
    <property type="entry name" value="PRESTALK A DIFFERENTIATION PROTEIN A"/>
    <property type="match status" value="1"/>
</dbReference>
<name>A0A9W7ADL3_9STRA</name>
<dbReference type="PANTHER" id="PTHR43162">
    <property type="match status" value="1"/>
</dbReference>
<evidence type="ECO:0000313" key="2">
    <source>
        <dbReference type="EMBL" id="GMH68010.1"/>
    </source>
</evidence>
<dbReference type="Gene3D" id="3.90.25.10">
    <property type="entry name" value="UDP-galactose 4-epimerase, domain 1"/>
    <property type="match status" value="1"/>
</dbReference>
<dbReference type="SUPFAM" id="SSF51735">
    <property type="entry name" value="NAD(P)-binding Rossmann-fold domains"/>
    <property type="match status" value="1"/>
</dbReference>
<comment type="caution">
    <text evidence="2">The sequence shown here is derived from an EMBL/GenBank/DDBJ whole genome shotgun (WGS) entry which is preliminary data.</text>
</comment>